<sequence>MATTTCGFIVFKDEPEAVPTETVEKKENQAGATATYVLAPPPGPQLVYAPDKENIDPFTGTRPSADQGAGKKRKTTLSVKAQPSSPTKRLKPLAEKATKKPASKARAAEKKTKRTALKRAASSRVHREPSLPRVTEETDAAEQAVIDSKCKDLTVLPLADISEAYDVASPKQDAVVAQEAEPSKEVATEASTSDASKVERASSPPATGPERTSSPAPDASAASIFSTPERKRIYSAFTFTSPSPVAKRYASARGSSVDRFSDAAF</sequence>
<feature type="region of interest" description="Disordered" evidence="1">
    <location>
        <begin position="19"/>
        <end position="142"/>
    </location>
</feature>
<feature type="compositionally biased region" description="Basic and acidic residues" evidence="1">
    <location>
        <begin position="125"/>
        <end position="136"/>
    </location>
</feature>
<dbReference type="AlphaFoldDB" id="A0A1M2VIU7"/>
<feature type="compositionally biased region" description="Polar residues" evidence="1">
    <location>
        <begin position="76"/>
        <end position="87"/>
    </location>
</feature>
<dbReference type="Proteomes" id="UP000184267">
    <property type="component" value="Unassembled WGS sequence"/>
</dbReference>
<feature type="compositionally biased region" description="Low complexity" evidence="1">
    <location>
        <begin position="213"/>
        <end position="223"/>
    </location>
</feature>
<comment type="caution">
    <text evidence="2">The sequence shown here is derived from an EMBL/GenBank/DDBJ whole genome shotgun (WGS) entry which is preliminary data.</text>
</comment>
<keyword evidence="3" id="KW-1185">Reference proteome</keyword>
<accession>A0A1M2VIU7</accession>
<dbReference type="OrthoDB" id="3265369at2759"/>
<proteinExistence type="predicted"/>
<reference evidence="2 3" key="1">
    <citation type="submission" date="2016-10" db="EMBL/GenBank/DDBJ databases">
        <title>Genome sequence of the basidiomycete white-rot fungus Trametes pubescens.</title>
        <authorList>
            <person name="Makela M.R."/>
            <person name="Granchi Z."/>
            <person name="Peng M."/>
            <person name="De Vries R.P."/>
            <person name="Grigoriev I."/>
            <person name="Riley R."/>
            <person name="Hilden K."/>
        </authorList>
    </citation>
    <scope>NUCLEOTIDE SEQUENCE [LARGE SCALE GENOMIC DNA]</scope>
    <source>
        <strain evidence="2 3">FBCC735</strain>
    </source>
</reference>
<name>A0A1M2VIU7_TRAPU</name>
<feature type="region of interest" description="Disordered" evidence="1">
    <location>
        <begin position="167"/>
        <end position="225"/>
    </location>
</feature>
<evidence type="ECO:0000313" key="3">
    <source>
        <dbReference type="Proteomes" id="UP000184267"/>
    </source>
</evidence>
<gene>
    <name evidence="2" type="ORF">TRAPUB_1677</name>
</gene>
<protein>
    <submittedName>
        <fullName evidence="2">Uncharacterized protein</fullName>
    </submittedName>
</protein>
<evidence type="ECO:0000313" key="2">
    <source>
        <dbReference type="EMBL" id="OJT07492.1"/>
    </source>
</evidence>
<dbReference type="STRING" id="154538.A0A1M2VIU7"/>
<evidence type="ECO:0000256" key="1">
    <source>
        <dbReference type="SAM" id="MobiDB-lite"/>
    </source>
</evidence>
<organism evidence="2 3">
    <name type="scientific">Trametes pubescens</name>
    <name type="common">White-rot fungus</name>
    <dbReference type="NCBI Taxonomy" id="154538"/>
    <lineage>
        <taxon>Eukaryota</taxon>
        <taxon>Fungi</taxon>
        <taxon>Dikarya</taxon>
        <taxon>Basidiomycota</taxon>
        <taxon>Agaricomycotina</taxon>
        <taxon>Agaricomycetes</taxon>
        <taxon>Polyporales</taxon>
        <taxon>Polyporaceae</taxon>
        <taxon>Trametes</taxon>
    </lineage>
</organism>
<dbReference type="OMA" id="ASIDSRC"/>
<dbReference type="EMBL" id="MNAD01001172">
    <property type="protein sequence ID" value="OJT07492.1"/>
    <property type="molecule type" value="Genomic_DNA"/>
</dbReference>